<proteinExistence type="predicted"/>
<dbReference type="PROSITE" id="PS50005">
    <property type="entry name" value="TPR"/>
    <property type="match status" value="1"/>
</dbReference>
<keyword evidence="4" id="KW-1185">Reference proteome</keyword>
<evidence type="ECO:0000313" key="3">
    <source>
        <dbReference type="EMBL" id="SMD10850.1"/>
    </source>
</evidence>
<protein>
    <submittedName>
        <fullName evidence="3">Glycosyl transferase family 2</fullName>
    </submittedName>
</protein>
<feature type="domain" description="PLD phosphodiesterase" evidence="2">
    <location>
        <begin position="108"/>
        <end position="138"/>
    </location>
</feature>
<dbReference type="EMBL" id="FWXI01000026">
    <property type="protein sequence ID" value="SMD10850.1"/>
    <property type="molecule type" value="Genomic_DNA"/>
</dbReference>
<dbReference type="GO" id="GO:0006793">
    <property type="term" value="P:phosphorus metabolic process"/>
    <property type="evidence" value="ECO:0007669"/>
    <property type="project" value="UniProtKB-ARBA"/>
</dbReference>
<dbReference type="Pfam" id="PF00535">
    <property type="entry name" value="Glycos_transf_2"/>
    <property type="match status" value="1"/>
</dbReference>
<evidence type="ECO:0000256" key="1">
    <source>
        <dbReference type="PROSITE-ProRule" id="PRU00339"/>
    </source>
</evidence>
<dbReference type="InterPro" id="IPR019734">
    <property type="entry name" value="TPR_rpt"/>
</dbReference>
<accession>A0A1W2EMA1</accession>
<dbReference type="PANTHER" id="PTHR22916">
    <property type="entry name" value="GLYCOSYLTRANSFERASE"/>
    <property type="match status" value="1"/>
</dbReference>
<feature type="repeat" description="TPR" evidence="1">
    <location>
        <begin position="312"/>
        <end position="345"/>
    </location>
</feature>
<keyword evidence="1" id="KW-0802">TPR repeat</keyword>
<dbReference type="InterPro" id="IPR001736">
    <property type="entry name" value="PLipase_D/transphosphatidylase"/>
</dbReference>
<dbReference type="InterPro" id="IPR029044">
    <property type="entry name" value="Nucleotide-diphossugar_trans"/>
</dbReference>
<sequence length="374" mass="42852">MNMISVMMPVYNAARFLRPAIESILNQTEQNFELIIVNDGSTDNSEEIVFSYTDSRIRYVRQENKGEGAAREVALELAEGDFITFQDADDISLPYRLQLLKGRFASPDIGLVHSDMVLIDDTDRAIGYWASSNIDRSRLLRFFLKVGTPFNNPTMMLRRESMQAFHYDAAIRIGVDTDMVFNIAPKWNSVHIPEPLLLYRRYAQSLSRQGDYDTLALHVRKFILQHSLSELFPEFAWNQQEESDLQAMASALMALFLARRGMIYDVPEWLAKAKMYESSIETKNFITAIENILSGNFTNAAFLLEQCAKNDYVVENYLGEVKALLGNFEQAFQHFWRSLQLNPLYFEPADNLKALGKCRGAHSVDVTWTKFAGR</sequence>
<dbReference type="Proteomes" id="UP000192738">
    <property type="component" value="Unassembled WGS sequence"/>
</dbReference>
<organism evidence="3 4">
    <name type="scientific">Sporomusa malonica</name>
    <dbReference type="NCBI Taxonomy" id="112901"/>
    <lineage>
        <taxon>Bacteria</taxon>
        <taxon>Bacillati</taxon>
        <taxon>Bacillota</taxon>
        <taxon>Negativicutes</taxon>
        <taxon>Selenomonadales</taxon>
        <taxon>Sporomusaceae</taxon>
        <taxon>Sporomusa</taxon>
    </lineage>
</organism>
<dbReference type="InterPro" id="IPR001173">
    <property type="entry name" value="Glyco_trans_2-like"/>
</dbReference>
<name>A0A1W2EMA1_9FIRM</name>
<evidence type="ECO:0000259" key="2">
    <source>
        <dbReference type="PROSITE" id="PS50035"/>
    </source>
</evidence>
<dbReference type="PROSITE" id="PS50035">
    <property type="entry name" value="PLD"/>
    <property type="match status" value="1"/>
</dbReference>
<evidence type="ECO:0000313" key="4">
    <source>
        <dbReference type="Proteomes" id="UP000192738"/>
    </source>
</evidence>
<dbReference type="GO" id="GO:0016758">
    <property type="term" value="F:hexosyltransferase activity"/>
    <property type="evidence" value="ECO:0007669"/>
    <property type="project" value="UniProtKB-ARBA"/>
</dbReference>
<dbReference type="AlphaFoldDB" id="A0A1W2EMA1"/>
<dbReference type="STRING" id="112901.SAMN04488500_12652"/>
<dbReference type="SUPFAM" id="SSF53448">
    <property type="entry name" value="Nucleotide-diphospho-sugar transferases"/>
    <property type="match status" value="1"/>
</dbReference>
<reference evidence="3 4" key="1">
    <citation type="submission" date="2017-04" db="EMBL/GenBank/DDBJ databases">
        <authorList>
            <person name="Afonso C.L."/>
            <person name="Miller P.J."/>
            <person name="Scott M.A."/>
            <person name="Spackman E."/>
            <person name="Goraichik I."/>
            <person name="Dimitrov K.M."/>
            <person name="Suarez D.L."/>
            <person name="Swayne D.E."/>
        </authorList>
    </citation>
    <scope>NUCLEOTIDE SEQUENCE [LARGE SCALE GENOMIC DNA]</scope>
    <source>
        <strain evidence="3 4">DSM 5090</strain>
    </source>
</reference>
<keyword evidence="3" id="KW-0808">Transferase</keyword>
<gene>
    <name evidence="3" type="ORF">SAMN04488500_12652</name>
</gene>
<dbReference type="PANTHER" id="PTHR22916:SF3">
    <property type="entry name" value="UDP-GLCNAC:BETAGAL BETA-1,3-N-ACETYLGLUCOSAMINYLTRANSFERASE-LIKE PROTEIN 1"/>
    <property type="match status" value="1"/>
</dbReference>
<dbReference type="Gene3D" id="3.90.550.10">
    <property type="entry name" value="Spore Coat Polysaccharide Biosynthesis Protein SpsA, Chain A"/>
    <property type="match status" value="1"/>
</dbReference>